<sequence>MSSTHRAIAPTQWEYRLERSAHSDLDGILNAEDQKRISEWTPCTQFPTEVHLELMQAGIIPHPYKHRNEHKVQWVGKQHWEFRAKLDLGAQLNAHQVCELELEGLDTFVKVFLNGNEILTGNNHFLPYNVPLKPKDLRFSNELLLRFFPAAMAAKALEAEHGKVRAGSCNLGDPSRVYVRKMQACWRWDWGLELMTIGPDRPITLHIAKVKFDEIHTRAIVARDLSQRELKVDIKIENPLETPVSCHCVLTDGSSNEIVKEDTVTFQKRDLANVMWVFGADQRGEQLDHFSRNIGFRRAQLVQDSLIDQPGKTFLFEINGRRIFAGGSNWIPTDHILPMIEKSRYRALLELADFQFACGIYPAYPDFVKSVEKEAIANVKRLRHHPSLVLFCGNNEDYQQIRQWNIDESQLDPLPARKIYEDLLPKVVAALTDPQIAYHPGSPNKAADSWATDDPTQGDIHQWTVWAPPSNPWQNYDQLGGRFVSEFGMPSIPDIRTVDWWIDGDEKERYSQSKLMQQHNRAGSHERRFAVYMNELFRLTGDFATYIYHTQVLQAEAMAYAYRSWRRQWKGPSKEYCAGALVWQLNDSWPVSSWSIIDYFLRPKPAYYSIKRELAPVSVGIQRLVLKNRENDRPRQFYEYGAFQCADATMDIWAANGTMEVITCALEVSAYDVETGWTWSSGKGETVQLKPNSTTELRSAIPVPAPLVEQAADPSAPSGSVVIRAKLRSVQGEQGPKEEQVLASSCDWPQPYKFIDFSTLAEHCGLTAQITTGKKDESIIILSCEKPIKCLTLGLDEWRQGDAEVEFSDNGVSKNRKQALNFLLG</sequence>
<keyword evidence="2" id="KW-1185">Reference proteome</keyword>
<protein>
    <submittedName>
        <fullName evidence="1">Uncharacterized protein</fullName>
    </submittedName>
</protein>
<proteinExistence type="predicted"/>
<organism evidence="1 2">
    <name type="scientific">Naganishia cerealis</name>
    <dbReference type="NCBI Taxonomy" id="610337"/>
    <lineage>
        <taxon>Eukaryota</taxon>
        <taxon>Fungi</taxon>
        <taxon>Dikarya</taxon>
        <taxon>Basidiomycota</taxon>
        <taxon>Agaricomycotina</taxon>
        <taxon>Tremellomycetes</taxon>
        <taxon>Filobasidiales</taxon>
        <taxon>Filobasidiaceae</taxon>
        <taxon>Naganishia</taxon>
    </lineage>
</organism>
<reference evidence="1" key="1">
    <citation type="submission" date="2023-04" db="EMBL/GenBank/DDBJ databases">
        <title>Draft Genome sequencing of Naganishia species isolated from polar environments using Oxford Nanopore Technology.</title>
        <authorList>
            <person name="Leo P."/>
            <person name="Venkateswaran K."/>
        </authorList>
    </citation>
    <scope>NUCLEOTIDE SEQUENCE</scope>
    <source>
        <strain evidence="1">MNA-CCFEE 5261</strain>
    </source>
</reference>
<gene>
    <name evidence="1" type="ORF">QFC19_003306</name>
</gene>
<comment type="caution">
    <text evidence="1">The sequence shown here is derived from an EMBL/GenBank/DDBJ whole genome shotgun (WGS) entry which is preliminary data.</text>
</comment>
<accession>A0ACC2W573</accession>
<dbReference type="Proteomes" id="UP001241377">
    <property type="component" value="Unassembled WGS sequence"/>
</dbReference>
<name>A0ACC2W573_9TREE</name>
<evidence type="ECO:0000313" key="2">
    <source>
        <dbReference type="Proteomes" id="UP001241377"/>
    </source>
</evidence>
<evidence type="ECO:0000313" key="1">
    <source>
        <dbReference type="EMBL" id="KAJ9105971.1"/>
    </source>
</evidence>
<dbReference type="EMBL" id="JASBWR010000031">
    <property type="protein sequence ID" value="KAJ9105971.1"/>
    <property type="molecule type" value="Genomic_DNA"/>
</dbReference>